<proteinExistence type="inferred from homology"/>
<evidence type="ECO:0000259" key="4">
    <source>
        <dbReference type="Pfam" id="PF00724"/>
    </source>
</evidence>
<evidence type="ECO:0000256" key="1">
    <source>
        <dbReference type="ARBA" id="ARBA00001917"/>
    </source>
</evidence>
<dbReference type="EMBL" id="LSYV01000006">
    <property type="protein sequence ID" value="KXZ54249.1"/>
    <property type="molecule type" value="Genomic_DNA"/>
</dbReference>
<name>A0A150GWS1_GONPE</name>
<dbReference type="STRING" id="33097.A0A150GWS1"/>
<dbReference type="InterPro" id="IPR045247">
    <property type="entry name" value="Oye-like"/>
</dbReference>
<comment type="similarity">
    <text evidence="2">Belongs to the NADH:flavin oxidoreductase/NADH oxidase family.</text>
</comment>
<dbReference type="InterPro" id="IPR013785">
    <property type="entry name" value="Aldolase_TIM"/>
</dbReference>
<dbReference type="PANTHER" id="PTHR22893">
    <property type="entry name" value="NADH OXIDOREDUCTASE-RELATED"/>
    <property type="match status" value="1"/>
</dbReference>
<evidence type="ECO:0000313" key="6">
    <source>
        <dbReference type="Proteomes" id="UP000075714"/>
    </source>
</evidence>
<feature type="domain" description="NADH:flavin oxidoreductase/NADH oxidase N-terminal" evidence="4">
    <location>
        <begin position="14"/>
        <end position="352"/>
    </location>
</feature>
<dbReference type="GO" id="GO:0010181">
    <property type="term" value="F:FMN binding"/>
    <property type="evidence" value="ECO:0007669"/>
    <property type="project" value="InterPro"/>
</dbReference>
<accession>A0A150GWS1</accession>
<gene>
    <name evidence="5" type="ORF">GPECTOR_5g34</name>
</gene>
<dbReference type="SUPFAM" id="SSF51395">
    <property type="entry name" value="FMN-linked oxidoreductases"/>
    <property type="match status" value="1"/>
</dbReference>
<keyword evidence="3" id="KW-0285">Flavoprotein</keyword>
<organism evidence="5 6">
    <name type="scientific">Gonium pectorale</name>
    <name type="common">Green alga</name>
    <dbReference type="NCBI Taxonomy" id="33097"/>
    <lineage>
        <taxon>Eukaryota</taxon>
        <taxon>Viridiplantae</taxon>
        <taxon>Chlorophyta</taxon>
        <taxon>core chlorophytes</taxon>
        <taxon>Chlorophyceae</taxon>
        <taxon>CS clade</taxon>
        <taxon>Chlamydomonadales</taxon>
        <taxon>Volvocaceae</taxon>
        <taxon>Gonium</taxon>
    </lineage>
</organism>
<dbReference type="InterPro" id="IPR001155">
    <property type="entry name" value="OxRdtase_FMN_N"/>
</dbReference>
<protein>
    <recommendedName>
        <fullName evidence="4">NADH:flavin oxidoreductase/NADH oxidase N-terminal domain-containing protein</fullName>
    </recommendedName>
</protein>
<evidence type="ECO:0000313" key="5">
    <source>
        <dbReference type="EMBL" id="KXZ54249.1"/>
    </source>
</evidence>
<evidence type="ECO:0000256" key="2">
    <source>
        <dbReference type="ARBA" id="ARBA00005979"/>
    </source>
</evidence>
<comment type="caution">
    <text evidence="5">The sequence shown here is derived from an EMBL/GenBank/DDBJ whole genome shotgun (WGS) entry which is preliminary data.</text>
</comment>
<evidence type="ECO:0000256" key="3">
    <source>
        <dbReference type="ARBA" id="ARBA00022643"/>
    </source>
</evidence>
<keyword evidence="6" id="KW-1185">Reference proteome</keyword>
<reference evidence="6" key="1">
    <citation type="journal article" date="2016" name="Nat. Commun.">
        <title>The Gonium pectorale genome demonstrates co-option of cell cycle regulation during the evolution of multicellularity.</title>
        <authorList>
            <person name="Hanschen E.R."/>
            <person name="Marriage T.N."/>
            <person name="Ferris P.J."/>
            <person name="Hamaji T."/>
            <person name="Toyoda A."/>
            <person name="Fujiyama A."/>
            <person name="Neme R."/>
            <person name="Noguchi H."/>
            <person name="Minakuchi Y."/>
            <person name="Suzuki M."/>
            <person name="Kawai-Toyooka H."/>
            <person name="Smith D.R."/>
            <person name="Sparks H."/>
            <person name="Anderson J."/>
            <person name="Bakaric R."/>
            <person name="Luria V."/>
            <person name="Karger A."/>
            <person name="Kirschner M.W."/>
            <person name="Durand P.M."/>
            <person name="Michod R.E."/>
            <person name="Nozaki H."/>
            <person name="Olson B.J."/>
        </authorList>
    </citation>
    <scope>NUCLEOTIDE SEQUENCE [LARGE SCALE GENOMIC DNA]</scope>
    <source>
        <strain evidence="6">NIES-2863</strain>
    </source>
</reference>
<dbReference type="Pfam" id="PF00724">
    <property type="entry name" value="Oxidored_FMN"/>
    <property type="match status" value="1"/>
</dbReference>
<keyword evidence="3" id="KW-0288">FMN</keyword>
<comment type="cofactor">
    <cofactor evidence="1">
        <name>FMN</name>
        <dbReference type="ChEBI" id="CHEBI:58210"/>
    </cofactor>
</comment>
<dbReference type="PANTHER" id="PTHR22893:SF123">
    <property type="entry name" value="NADH:FLAVIN OXIDOREDUCTASE_NADH OXIDASE N-TERMINAL DOMAIN-CONTAINING PROTEIN"/>
    <property type="match status" value="1"/>
</dbReference>
<sequence>MTSKIVSSPLISSVTLGNVQLAHRVAMSAMTRLRMSPKTELPNDLVKLYYGQRASKGGLVISECAYVQPDGRGYVRAPGLATDEQAAAWRPVTDEVHSRGGVFFAQLFHAGRVSHSSLVGNKPTVSASPVGMAGQLYVEGGVKADYEVPREMSTQEVEQLSASFAAAAQRATKLGGFDGVEIHGGNGYLLQSFLAKKTNSRTDKYGGPIANRARLLLEVVDAVSAAVGAGRTAVKIQPGITFSDLVEPEEDVAETLDYLAPELSKRNLAFVDLSSCNGEPYYRFVGLPGPNISFDPFRRFRSAGYKGNLGINGGLGVEQGESYVAEGVADLVIYGVPFIANANLPDLVAAGVKTAGLNAGGFNMKVWYSKNPQQDAEGYTDWPLAAPPAAQA</sequence>
<dbReference type="OrthoDB" id="1663137at2759"/>
<dbReference type="Proteomes" id="UP000075714">
    <property type="component" value="Unassembled WGS sequence"/>
</dbReference>
<dbReference type="GO" id="GO:0016491">
    <property type="term" value="F:oxidoreductase activity"/>
    <property type="evidence" value="ECO:0007669"/>
    <property type="project" value="InterPro"/>
</dbReference>
<dbReference type="Gene3D" id="3.20.20.70">
    <property type="entry name" value="Aldolase class I"/>
    <property type="match status" value="1"/>
</dbReference>
<dbReference type="AlphaFoldDB" id="A0A150GWS1"/>